<dbReference type="HOGENOM" id="CLU_1708152_0_0_4"/>
<dbReference type="EMBL" id="AFBQ01000135">
    <property type="protein sequence ID" value="EHY31623.1"/>
    <property type="molecule type" value="Genomic_DNA"/>
</dbReference>
<gene>
    <name evidence="2" type="ORF">HMPREF9440_00984</name>
</gene>
<keyword evidence="1" id="KW-0812">Transmembrane</keyword>
<feature type="transmembrane region" description="Helical" evidence="1">
    <location>
        <begin position="20"/>
        <end position="40"/>
    </location>
</feature>
<reference evidence="2 3" key="1">
    <citation type="submission" date="2011-11" db="EMBL/GenBank/DDBJ databases">
        <authorList>
            <person name="Weinstock G."/>
            <person name="Sodergren E."/>
            <person name="Clifton S."/>
            <person name="Fulton L."/>
            <person name="Fulton B."/>
            <person name="Courtney L."/>
            <person name="Fronick C."/>
            <person name="Harrison M."/>
            <person name="Strong C."/>
            <person name="Farmer C."/>
            <person name="Delahaunty K."/>
            <person name="Markovic C."/>
            <person name="Hall O."/>
            <person name="Minx P."/>
            <person name="Tomlinson C."/>
            <person name="Mitreva M."/>
            <person name="Hou S."/>
            <person name="Chen J."/>
            <person name="Wollam A."/>
            <person name="Pepin K.H."/>
            <person name="Johnson M."/>
            <person name="Bhonagiri V."/>
            <person name="Zhang X."/>
            <person name="Suruliraj S."/>
            <person name="Warren W."/>
            <person name="Chinwalla A."/>
            <person name="Mardis E.R."/>
            <person name="Wilson R.K."/>
        </authorList>
    </citation>
    <scope>NUCLEOTIDE SEQUENCE [LARGE SCALE GENOMIC DNA]</scope>
    <source>
        <strain evidence="2 3">YIT 11816</strain>
    </source>
</reference>
<protein>
    <submittedName>
        <fullName evidence="2">Uncharacterized protein</fullName>
    </submittedName>
</protein>
<dbReference type="AlphaFoldDB" id="H3KE22"/>
<dbReference type="STRING" id="762967.HMPREF9440_00984"/>
<feature type="non-terminal residue" evidence="2">
    <location>
        <position position="154"/>
    </location>
</feature>
<keyword evidence="1" id="KW-0472">Membrane</keyword>
<keyword evidence="1" id="KW-1133">Transmembrane helix</keyword>
<accession>H3KE22</accession>
<feature type="transmembrane region" description="Helical" evidence="1">
    <location>
        <begin position="47"/>
        <end position="74"/>
    </location>
</feature>
<organism evidence="2 3">
    <name type="scientific">Sutterella parvirubra YIT 11816</name>
    <dbReference type="NCBI Taxonomy" id="762967"/>
    <lineage>
        <taxon>Bacteria</taxon>
        <taxon>Pseudomonadati</taxon>
        <taxon>Pseudomonadota</taxon>
        <taxon>Betaproteobacteria</taxon>
        <taxon>Burkholderiales</taxon>
        <taxon>Sutterellaceae</taxon>
        <taxon>Sutterella</taxon>
    </lineage>
</organism>
<sequence length="154" mass="17031">MSLPVKLLPTSYHARDMLPTAQPLLSPEILAFALALAGLLHVETAAFLFGILFFMGDAPLWAVAFVALGAALSAPWRRRWGFWSGSWAGTAVEFPFAPLDAALRRSRWRDAPAPRLMADVFLRSLLWSALLAAAAWIVLWRTTDGPDAMRGRIW</sequence>
<dbReference type="Proteomes" id="UP000004956">
    <property type="component" value="Unassembled WGS sequence"/>
</dbReference>
<feature type="transmembrane region" description="Helical" evidence="1">
    <location>
        <begin position="120"/>
        <end position="140"/>
    </location>
</feature>
<evidence type="ECO:0000256" key="1">
    <source>
        <dbReference type="SAM" id="Phobius"/>
    </source>
</evidence>
<evidence type="ECO:0000313" key="3">
    <source>
        <dbReference type="Proteomes" id="UP000004956"/>
    </source>
</evidence>
<name>H3KE22_9BURK</name>
<evidence type="ECO:0000313" key="2">
    <source>
        <dbReference type="EMBL" id="EHY31623.1"/>
    </source>
</evidence>
<comment type="caution">
    <text evidence="2">The sequence shown here is derived from an EMBL/GenBank/DDBJ whole genome shotgun (WGS) entry which is preliminary data.</text>
</comment>
<proteinExistence type="predicted"/>
<dbReference type="RefSeq" id="WP_008541762.1">
    <property type="nucleotide sequence ID" value="NZ_JH604939.1"/>
</dbReference>
<keyword evidence="3" id="KW-1185">Reference proteome</keyword>